<dbReference type="InterPro" id="IPR016192">
    <property type="entry name" value="APOBEC/CMP_deaminase_Zn-bd"/>
</dbReference>
<feature type="compositionally biased region" description="Low complexity" evidence="1">
    <location>
        <begin position="368"/>
        <end position="382"/>
    </location>
</feature>
<accession>A0ABN9VCK5</accession>
<organism evidence="2 3">
    <name type="scientific">Prorocentrum cordatum</name>
    <dbReference type="NCBI Taxonomy" id="2364126"/>
    <lineage>
        <taxon>Eukaryota</taxon>
        <taxon>Sar</taxon>
        <taxon>Alveolata</taxon>
        <taxon>Dinophyceae</taxon>
        <taxon>Prorocentrales</taxon>
        <taxon>Prorocentraceae</taxon>
        <taxon>Prorocentrum</taxon>
    </lineage>
</organism>
<feature type="region of interest" description="Disordered" evidence="1">
    <location>
        <begin position="368"/>
        <end position="438"/>
    </location>
</feature>
<evidence type="ECO:0000313" key="2">
    <source>
        <dbReference type="EMBL" id="CAK0870690.1"/>
    </source>
</evidence>
<sequence>MLHAEVMLVSRCAREGVATEGSHLYCLQPPCWECAKSLLMAGVSRICYQDEAPSGLAPPPNVERQVRIAAETGAEWLRVPQSGVRHFEPIQAGAATSLQQLPAAVALPGTWLDLKIISGKMAYNLDVQGPWGLFSLVEGAACDANDQQLVLQARGKIADAAARCEEGDGSNVYLTQWSQAPSSAIIIADAPTALLPSLMSKRVITEFCMLQVRDPILSAGGTAGSSPPGHLSRAGPPRYGAWSLAPHSAPIWTEASLDTRVELLGQLCQEGELAIVSKIRWLVGHAAGVRINGEVAESHEALHGEALEVGSDWPSISVRNDLLEECKFLVVFICMSLFPFAVFSDALAPLPSTVAAQPKPVAWKPLAPAEPAEPAAEAAKAAEAAEDKELAPEPTEGALAEEGRAGQAQRERCGKVIPGHWAERKRGGHSDPRVQSQA</sequence>
<feature type="compositionally biased region" description="Basic and acidic residues" evidence="1">
    <location>
        <begin position="421"/>
        <end position="432"/>
    </location>
</feature>
<dbReference type="Gene3D" id="3.40.140.10">
    <property type="entry name" value="Cytidine Deaminase, domain 2"/>
    <property type="match status" value="1"/>
</dbReference>
<evidence type="ECO:0000313" key="3">
    <source>
        <dbReference type="Proteomes" id="UP001189429"/>
    </source>
</evidence>
<gene>
    <name evidence="2" type="ORF">PCOR1329_LOCUS56725</name>
</gene>
<evidence type="ECO:0008006" key="4">
    <source>
        <dbReference type="Google" id="ProtNLM"/>
    </source>
</evidence>
<dbReference type="EMBL" id="CAUYUJ010016986">
    <property type="protein sequence ID" value="CAK0870690.1"/>
    <property type="molecule type" value="Genomic_DNA"/>
</dbReference>
<protein>
    <recommendedName>
        <fullName evidence="4">CMP/dCMP-type deaminase domain-containing protein</fullName>
    </recommendedName>
</protein>
<dbReference type="Proteomes" id="UP001189429">
    <property type="component" value="Unassembled WGS sequence"/>
</dbReference>
<evidence type="ECO:0000256" key="1">
    <source>
        <dbReference type="SAM" id="MobiDB-lite"/>
    </source>
</evidence>
<name>A0ABN9VCK5_9DINO</name>
<feature type="compositionally biased region" description="Basic and acidic residues" evidence="1">
    <location>
        <begin position="401"/>
        <end position="414"/>
    </location>
</feature>
<proteinExistence type="predicted"/>
<dbReference type="PROSITE" id="PS00903">
    <property type="entry name" value="CYT_DCMP_DEAMINASES_1"/>
    <property type="match status" value="1"/>
</dbReference>
<reference evidence="2" key="1">
    <citation type="submission" date="2023-10" db="EMBL/GenBank/DDBJ databases">
        <authorList>
            <person name="Chen Y."/>
            <person name="Shah S."/>
            <person name="Dougan E. K."/>
            <person name="Thang M."/>
            <person name="Chan C."/>
        </authorList>
    </citation>
    <scope>NUCLEOTIDE SEQUENCE [LARGE SCALE GENOMIC DNA]</scope>
</reference>
<dbReference type="InterPro" id="IPR016193">
    <property type="entry name" value="Cytidine_deaminase-like"/>
</dbReference>
<dbReference type="SUPFAM" id="SSF53927">
    <property type="entry name" value="Cytidine deaminase-like"/>
    <property type="match status" value="1"/>
</dbReference>
<comment type="caution">
    <text evidence="2">The sequence shown here is derived from an EMBL/GenBank/DDBJ whole genome shotgun (WGS) entry which is preliminary data.</text>
</comment>
<keyword evidence="3" id="KW-1185">Reference proteome</keyword>